<accession>A0A2V5JUG3</accession>
<proteinExistence type="predicted"/>
<reference evidence="1 2" key="1">
    <citation type="submission" date="2018-05" db="EMBL/GenBank/DDBJ databases">
        <title>Paenibacillus flagellatus sp. nov., isolated from selenium mineral soil.</title>
        <authorList>
            <person name="Dai X."/>
        </authorList>
    </citation>
    <scope>NUCLEOTIDE SEQUENCE [LARGE SCALE GENOMIC DNA]</scope>
    <source>
        <strain evidence="1 2">DXL2</strain>
    </source>
</reference>
<dbReference type="Proteomes" id="UP000247476">
    <property type="component" value="Unassembled WGS sequence"/>
</dbReference>
<keyword evidence="2" id="KW-1185">Reference proteome</keyword>
<evidence type="ECO:0000313" key="2">
    <source>
        <dbReference type="Proteomes" id="UP000247476"/>
    </source>
</evidence>
<gene>
    <name evidence="1" type="ORF">DLM86_31270</name>
</gene>
<dbReference type="AlphaFoldDB" id="A0A2V5JUG3"/>
<name>A0A2V5JUG3_9BACL</name>
<evidence type="ECO:0000313" key="1">
    <source>
        <dbReference type="EMBL" id="PYI49991.1"/>
    </source>
</evidence>
<sequence length="225" mass="26309">MFNLLGEDEQNQIENNLISEHSMLFRNYFDSEDELNNFICRNLAHSKDNIQRRTINNVQRLVTLADELTTVKPGKWDLAIFFYLSCIESIYGLNGSQLKKQEMVIDFFEKYVSTADQDLIRNGIMIAGERIPLDYKITMERFSLLLVSVRNLVTHEGIYWNLQFIHEEAEERTPIMQSFLAKPDKNSPPCKVLFTTTIKFSELRDAFIRGYIHFINEHESINALS</sequence>
<protein>
    <submittedName>
        <fullName evidence="1">Uncharacterized protein</fullName>
    </submittedName>
</protein>
<comment type="caution">
    <text evidence="1">The sequence shown here is derived from an EMBL/GenBank/DDBJ whole genome shotgun (WGS) entry which is preliminary data.</text>
</comment>
<organism evidence="1 2">
    <name type="scientific">Paenibacillus flagellatus</name>
    <dbReference type="NCBI Taxonomy" id="2211139"/>
    <lineage>
        <taxon>Bacteria</taxon>
        <taxon>Bacillati</taxon>
        <taxon>Bacillota</taxon>
        <taxon>Bacilli</taxon>
        <taxon>Bacillales</taxon>
        <taxon>Paenibacillaceae</taxon>
        <taxon>Paenibacillus</taxon>
    </lineage>
</organism>
<dbReference type="OrthoDB" id="2568629at2"/>
<dbReference type="RefSeq" id="WP_110844127.1">
    <property type="nucleotide sequence ID" value="NZ_QJVJ01000026.1"/>
</dbReference>
<dbReference type="EMBL" id="QJVJ01000026">
    <property type="protein sequence ID" value="PYI49991.1"/>
    <property type="molecule type" value="Genomic_DNA"/>
</dbReference>